<feature type="domain" description="Fe-containing alcohol dehydrogenase-like C-terminal" evidence="1">
    <location>
        <begin position="1"/>
        <end position="145"/>
    </location>
</feature>
<sequence>MHNASTLAGMAFSQAGLGLNHAIAHQLGGQFHLPHGLANALLLTAVIRFNAGEPRAAKRYARLARACRFCPPEAGEQEAFQALLTAVETLKQQCAIPTLKGALQEKYPLFLSRIPAMVPAALADATLRTNPRPVDGAAIAQLLESLQ</sequence>
<reference evidence="2 3" key="1">
    <citation type="submission" date="2018-06" db="EMBL/GenBank/DDBJ databases">
        <authorList>
            <consortium name="Pathogen Informatics"/>
            <person name="Doyle S."/>
        </authorList>
    </citation>
    <scope>NUCLEOTIDE SEQUENCE [LARGE SCALE GENOMIC DNA]</scope>
    <source>
        <strain evidence="2 3">NCTC10313</strain>
    </source>
</reference>
<evidence type="ECO:0000313" key="2">
    <source>
        <dbReference type="EMBL" id="STV10237.1"/>
    </source>
</evidence>
<dbReference type="InterPro" id="IPR039697">
    <property type="entry name" value="Alcohol_dehydrogenase_Fe"/>
</dbReference>
<name>A0A378AIA8_KLEPO</name>
<dbReference type="PANTHER" id="PTHR11496:SF83">
    <property type="entry name" value="HYDROXYACID-OXOACID TRANSHYDROGENASE, MITOCHONDRIAL"/>
    <property type="match status" value="1"/>
</dbReference>
<proteinExistence type="predicted"/>
<dbReference type="SUPFAM" id="SSF56796">
    <property type="entry name" value="Dehydroquinate synthase-like"/>
    <property type="match status" value="1"/>
</dbReference>
<protein>
    <submittedName>
        <fullName evidence="2">Propanediol utilization protein PduQ</fullName>
    </submittedName>
</protein>
<accession>A0A378AIA8</accession>
<dbReference type="PANTHER" id="PTHR11496">
    <property type="entry name" value="ALCOHOL DEHYDROGENASE"/>
    <property type="match status" value="1"/>
</dbReference>
<dbReference type="Proteomes" id="UP000254487">
    <property type="component" value="Unassembled WGS sequence"/>
</dbReference>
<gene>
    <name evidence="2" type="primary">pduQ_2</name>
    <name evidence="2" type="ORF">NCTC10313_05742</name>
</gene>
<dbReference type="InterPro" id="IPR056798">
    <property type="entry name" value="ADH_Fe_C"/>
</dbReference>
<dbReference type="Pfam" id="PF25137">
    <property type="entry name" value="ADH_Fe_C"/>
    <property type="match status" value="1"/>
</dbReference>
<evidence type="ECO:0000259" key="1">
    <source>
        <dbReference type="Pfam" id="PF25137"/>
    </source>
</evidence>
<dbReference type="AlphaFoldDB" id="A0A378AIA8"/>
<organism evidence="2 3">
    <name type="scientific">Klebsiella pneumoniae subsp. ozaenae</name>
    <dbReference type="NCBI Taxonomy" id="574"/>
    <lineage>
        <taxon>Bacteria</taxon>
        <taxon>Pseudomonadati</taxon>
        <taxon>Pseudomonadota</taxon>
        <taxon>Gammaproteobacteria</taxon>
        <taxon>Enterobacterales</taxon>
        <taxon>Enterobacteriaceae</taxon>
        <taxon>Klebsiella/Raoultella group</taxon>
        <taxon>Klebsiella</taxon>
        <taxon>Klebsiella pneumoniae complex</taxon>
    </lineage>
</organism>
<evidence type="ECO:0000313" key="3">
    <source>
        <dbReference type="Proteomes" id="UP000254487"/>
    </source>
</evidence>
<dbReference type="GO" id="GO:0004022">
    <property type="term" value="F:alcohol dehydrogenase (NAD+) activity"/>
    <property type="evidence" value="ECO:0007669"/>
    <property type="project" value="TreeGrafter"/>
</dbReference>
<dbReference type="EMBL" id="UGLW01000003">
    <property type="protein sequence ID" value="STV10237.1"/>
    <property type="molecule type" value="Genomic_DNA"/>
</dbReference>
<dbReference type="Gene3D" id="1.20.1090.10">
    <property type="entry name" value="Dehydroquinate synthase-like - alpha domain"/>
    <property type="match status" value="1"/>
</dbReference>